<dbReference type="Proteomes" id="UP000001819">
    <property type="component" value="Chromosome X"/>
</dbReference>
<evidence type="ECO:0000313" key="2">
    <source>
        <dbReference type="Proteomes" id="UP000001819"/>
    </source>
</evidence>
<feature type="compositionally biased region" description="Acidic residues" evidence="1">
    <location>
        <begin position="1847"/>
        <end position="1856"/>
    </location>
</feature>
<feature type="compositionally biased region" description="Polar residues" evidence="1">
    <location>
        <begin position="448"/>
        <end position="464"/>
    </location>
</feature>
<feature type="region of interest" description="Disordered" evidence="1">
    <location>
        <begin position="447"/>
        <end position="467"/>
    </location>
</feature>
<feature type="region of interest" description="Disordered" evidence="1">
    <location>
        <begin position="1"/>
        <end position="35"/>
    </location>
</feature>
<feature type="region of interest" description="Disordered" evidence="1">
    <location>
        <begin position="1664"/>
        <end position="1693"/>
    </location>
</feature>
<keyword evidence="2" id="KW-1185">Reference proteome</keyword>
<reference evidence="3" key="1">
    <citation type="submission" date="2025-08" db="UniProtKB">
        <authorList>
            <consortium name="RefSeq"/>
        </authorList>
    </citation>
    <scope>IDENTIFICATION</scope>
    <source>
        <strain evidence="3">MV-25-SWS-2005</strain>
        <tissue evidence="3">Whole body</tissue>
    </source>
</reference>
<feature type="region of interest" description="Disordered" evidence="1">
    <location>
        <begin position="61"/>
        <end position="91"/>
    </location>
</feature>
<evidence type="ECO:0000256" key="1">
    <source>
        <dbReference type="SAM" id="MobiDB-lite"/>
    </source>
</evidence>
<feature type="compositionally biased region" description="Basic and acidic residues" evidence="1">
    <location>
        <begin position="1768"/>
        <end position="1785"/>
    </location>
</feature>
<sequence length="2231" mass="253914">MDKKNRRSSLRRQPPTKEDDQTATSTMQNSMLKRRISFSGKKSVRVFVNTEEPHYWENSYELSDCTNGEDNSKEQAPKTGPSRQAPTADKENVHIDMTLNLRTSIDVPMFPCETNRDPPNCSVPRESLFAESFSLSSIGREKLKDKLYSHRITDKTIDLMQITSKVGDDCSLDLSTLKKEHMKGQPTTFVSDSLMDITPLGFVDPVAASVPVPVEKDNDNPVQKSFKEVEECRKDSQRQGDISFDCDINDFSARDRMPSNGSSDTDSNNSTINYLGDESALIPFDMISGNNISKKLNFRQLNDDLEAGKIKVFANGPRTPTTDPRAKQKKFWHGLDEDLDQDQQHKDINIRSIKPRGPLNFSVNMTMSPLAQATPVARVAPLPREKLKIPDDKRKYRLSQADEVMLDNTNFLAHAKLGDETQSRNSSKIFTRRETTYESLELDVGLPNRSSSCSQNFPPSTMQEAASKHSKPRQTIHLPAKMEQDVFQVEQAATAIPPGRSSSSSARRTLNLNESMDQDIVEEKAIVTQSEVNVTHKGAKSKRRETLLMEESMEEDIISPLKELHLKASAPPKEKEKSKTRQTLHLAKPLEEDEALPRNAATTVAIGKDSKHLAEAVQERLPMGNHRYKARQTILQAEPIEEDFTGTGATRKDYEHLPEARYKARQTILQAEPIEEDVTAPGATRKDYEHLPEAVQKHLPMANHRYKARQTILQAETIEEDVTGPGATRKDYEHLPEARYKARQTILQAEPMGKDVTAPEATRKEYEHLPEAVQKHLPMANHRYKARQTILQAETIEEDVTGPGATRKDYEHLPEARYKARQTILQAEPIEEDVTAPGATRKDYEHLPEAVQKHLPMANHRYKARQTILQAETIEEDVTGLGATRKDYEHLPEARYKARQTILQAEPMGKDVTAPEATRKEYEHLPEAVQKHLPMANHRYKARQTILQAETIEEDVTGPGATRKDYEHLPEARYKARQTILQAEPIEEDVTAPGATRKDYEHLPEAVQKHLPMANHRYKARQTILQAETIEEDVTGPGATRKDYEHLPEARYKARQTILQAEPIEEDVTAPGATRKDYEHLPEAVQKHLPMANHRYKARQTILQAETIEEDVTGPGATRKDYEHLPDARYKARQTILQAEPIEEDFTAPGATRKDYEHLPEAVQKHLPMANHRHKARQTILQAEPIEEDVTAPGATRKDYEHLPEAVQKHLPMANHRYKARQTILQAEPIEEDVTAPGATRKDYEHLPEARYKARQTILQAEPIEEDVTAPGATRKDYEHLPEAVQKHLPMANHRYKARQTILQAEPIEEDVTAPGATRKDYEHLPEAIQKHLPTGNHRYKARQTILQAEPIEEDVTAPEATRKDYEHLPEAVQKHLPTGNHRYKARQTILQAEPVEEDVTRKDYEHLPEAIKEHLPTGNHRYKCRQTILQAEPIEEDVTPRKDCEHLPEKKDYKHLAEPVQAHHVSDSRYRSSKSRQALLMAEAIEENHSTAYHSLEPKISQEVRENSVAFEPINTLPLSELIEESKAAIRTSKARQTLPLAAPMEVEGEEPPTEPPLEESTKVAPSRGSRAQQTLIMSESMEEQEEEVDFHSPIQSIRTHPELLPITPMLRLNGSGSVCSMDEFELFEEESKQAATPRGPFQKASVLLRKIHSMGESMKMSFEEDTSGCGTPIRHSGNAKRLSDHLTPNLPEAKKRNTHLFADSKTEQEMEMEMDMSVSIKEVTTAVDKNCDLILRPQRPVLEQRPVTISDVSAYFQAQPCKVKKKPAESKTEKEDEEKRDTCPRYSGSSTDRSFKSYEPTNKRFINLSGDTNSSTALMGTISVDEMETSHIDKVRLSLVSTLADEPDTDEEAPVEGAAALAKQPQPEPESCQEQQASSRVVAAGSSASCRKCMNCRRSLNETRLSNDSFVLPSQPQWDLTREIEMLRRVRARPNLDDVHKYWEMKEQERQTIALEKELDNSRDASDEEEFSEWDVNEVMAGYNRKMERFKRNLADNPDILQQALVRFEPVETFFDRLAGLLTEQQPNWIFDYQLKISRKLIFTHRLLTTFRLIVDYETVDDLETAIRVCALNVEQATLILPLQSWTAFEHLLDFQLQLKLPVSHTDSIEGSSVEAFAQFLQRTDTICVDVLRTFHKLLKVLTTTKASLLRQGNQMVIKKTVRRRIEMDTRTAIEKTDFVIEVANVEGISFRDILHPRIHLFNENIQYLPVGVAFLEEFLDHPEQYLKT</sequence>
<protein>
    <submittedName>
        <fullName evidence="3">Uncharacterized protein Spc105R isoform X1</fullName>
    </submittedName>
</protein>
<feature type="region of interest" description="Disordered" evidence="1">
    <location>
        <begin position="1847"/>
        <end position="1880"/>
    </location>
</feature>
<feature type="compositionally biased region" description="Basic residues" evidence="1">
    <location>
        <begin position="1"/>
        <end position="10"/>
    </location>
</feature>
<dbReference type="RefSeq" id="XP_033240565.1">
    <property type="nucleotide sequence ID" value="XM_033384674.1"/>
</dbReference>
<gene>
    <name evidence="3" type="primary">Spc105R</name>
</gene>
<accession>A0A6I8WAX7</accession>
<feature type="compositionally biased region" description="Polar residues" evidence="1">
    <location>
        <begin position="22"/>
        <end position="31"/>
    </location>
</feature>
<name>A0A6I8WAX7_DROPS</name>
<proteinExistence type="predicted"/>
<dbReference type="FunCoup" id="A0A6I8WAX7">
    <property type="interactions" value="38"/>
</dbReference>
<evidence type="ECO:0000313" key="3">
    <source>
        <dbReference type="RefSeq" id="XP_033240565.1"/>
    </source>
</evidence>
<feature type="compositionally biased region" description="Low complexity" evidence="1">
    <location>
        <begin position="1871"/>
        <end position="1880"/>
    </location>
</feature>
<dbReference type="InParanoid" id="A0A6I8WAX7"/>
<dbReference type="ExpressionAtlas" id="A0A6I8WAX7">
    <property type="expression patterns" value="baseline"/>
</dbReference>
<dbReference type="KEGG" id="dpo:6900295"/>
<feature type="region of interest" description="Disordered" evidence="1">
    <location>
        <begin position="1762"/>
        <end position="1800"/>
    </location>
</feature>
<feature type="region of interest" description="Disordered" evidence="1">
    <location>
        <begin position="1538"/>
        <end position="1572"/>
    </location>
</feature>
<organism evidence="2 3">
    <name type="scientific">Drosophila pseudoobscura pseudoobscura</name>
    <name type="common">Fruit fly</name>
    <dbReference type="NCBI Taxonomy" id="46245"/>
    <lineage>
        <taxon>Eukaryota</taxon>
        <taxon>Metazoa</taxon>
        <taxon>Ecdysozoa</taxon>
        <taxon>Arthropoda</taxon>
        <taxon>Hexapoda</taxon>
        <taxon>Insecta</taxon>
        <taxon>Pterygota</taxon>
        <taxon>Neoptera</taxon>
        <taxon>Endopterygota</taxon>
        <taxon>Diptera</taxon>
        <taxon>Brachycera</taxon>
        <taxon>Muscomorpha</taxon>
        <taxon>Ephydroidea</taxon>
        <taxon>Drosophilidae</taxon>
        <taxon>Drosophila</taxon>
        <taxon>Sophophora</taxon>
    </lineage>
</organism>